<protein>
    <submittedName>
        <fullName evidence="1">Uncharacterized protein</fullName>
    </submittedName>
</protein>
<organism evidence="1">
    <name type="scientific">Siphoviridae sp. ctnsL8</name>
    <dbReference type="NCBI Taxonomy" id="2825666"/>
    <lineage>
        <taxon>Viruses</taxon>
        <taxon>Duplodnaviria</taxon>
        <taxon>Heunggongvirae</taxon>
        <taxon>Uroviricota</taxon>
        <taxon>Caudoviricetes</taxon>
    </lineage>
</organism>
<name>A0A8S5PMA7_9CAUD</name>
<sequence>MESKTATYFETKVQYKKITEDGLEKYVTEQYVVDAMSFTETEAVITKEFHDAYVKAIKRANFTEVITSKKDADDRYFKAKVQIFYTDEKTEREKRHNVIYLVQAANIDVARAYMKEFLDSWVCDCELVQLTDTLILDVLSHE</sequence>
<reference evidence="1" key="1">
    <citation type="journal article" date="2021" name="Proc. Natl. Acad. Sci. U.S.A.">
        <title>A Catalog of Tens of Thousands of Viruses from Human Metagenomes Reveals Hidden Associations with Chronic Diseases.</title>
        <authorList>
            <person name="Tisza M.J."/>
            <person name="Buck C.B."/>
        </authorList>
    </citation>
    <scope>NUCLEOTIDE SEQUENCE</scope>
    <source>
        <strain evidence="1">CtnsL8</strain>
    </source>
</reference>
<dbReference type="Pfam" id="PF14902">
    <property type="entry name" value="DUF4494"/>
    <property type="match status" value="1"/>
</dbReference>
<dbReference type="InterPro" id="IPR027848">
    <property type="entry name" value="DUF4494"/>
</dbReference>
<evidence type="ECO:0000313" key="1">
    <source>
        <dbReference type="EMBL" id="DAE08311.1"/>
    </source>
</evidence>
<accession>A0A8S5PMA7</accession>
<dbReference type="EMBL" id="BK015467">
    <property type="protein sequence ID" value="DAE08311.1"/>
    <property type="molecule type" value="Genomic_DNA"/>
</dbReference>
<proteinExistence type="predicted"/>